<gene>
    <name evidence="4" type="ORF">LUZ62_089212</name>
</gene>
<dbReference type="PANTHER" id="PTHR38926:SF2">
    <property type="entry name" value="F-BOX_LRR-REPEAT PROTEIN 21-RELATED"/>
    <property type="match status" value="1"/>
</dbReference>
<dbReference type="Pfam" id="PF00646">
    <property type="entry name" value="F-box"/>
    <property type="match status" value="1"/>
</dbReference>
<accession>A0AAV8CGC6</accession>
<dbReference type="SUPFAM" id="SSF52047">
    <property type="entry name" value="RNI-like"/>
    <property type="match status" value="1"/>
</dbReference>
<evidence type="ECO:0000259" key="3">
    <source>
        <dbReference type="Pfam" id="PF24758"/>
    </source>
</evidence>
<dbReference type="AlphaFoldDB" id="A0AAV8CGC6"/>
<proteinExistence type="predicted"/>
<dbReference type="InterPro" id="IPR032675">
    <property type="entry name" value="LRR_dom_sf"/>
</dbReference>
<dbReference type="PANTHER" id="PTHR38926">
    <property type="entry name" value="F-BOX DOMAIN CONTAINING PROTEIN, EXPRESSED"/>
    <property type="match status" value="1"/>
</dbReference>
<feature type="compositionally biased region" description="Low complexity" evidence="1">
    <location>
        <begin position="7"/>
        <end position="17"/>
    </location>
</feature>
<dbReference type="Pfam" id="PF24758">
    <property type="entry name" value="LRR_At5g56370"/>
    <property type="match status" value="1"/>
</dbReference>
<sequence>MPPSLSPTPDSNPTTSPQKHTSNEMHSQVEEVQEQPTDPDWSELHRDVLLVIFDKIKTVEVLKSACTCKSWRMASREPECWRTIDMTNHGYKSGAFLLIDPTMFAIDLSQGRVEEFSIEAFGDDNLLQFLCDRTSVLKCLRLISCYFISEKGLAATIKKQPKLEEIQIAFGPFSNKVTEIVGMEAPQLKRFKFNALCMYPITGEVDEEDLSFDVAALGIAKTMHQLRHLQLTYNSITNRGLKAILEGCPHLETLDIRGCCNVCMDYDMWSLCARLTCLRQPNDSLDDYEFRDKLDDSGWHIDSVHGGSDYTDDGYIYESKSSNYDDASTDENKSSNYGCIFDDADS</sequence>
<dbReference type="EMBL" id="JAMFTS010000005">
    <property type="protein sequence ID" value="KAJ4754807.1"/>
    <property type="molecule type" value="Genomic_DNA"/>
</dbReference>
<dbReference type="Gene3D" id="3.80.10.10">
    <property type="entry name" value="Ribonuclease Inhibitor"/>
    <property type="match status" value="1"/>
</dbReference>
<dbReference type="Gene3D" id="1.20.1280.50">
    <property type="match status" value="1"/>
</dbReference>
<reference evidence="4" key="1">
    <citation type="submission" date="2022-08" db="EMBL/GenBank/DDBJ databases">
        <authorList>
            <person name="Marques A."/>
        </authorList>
    </citation>
    <scope>NUCLEOTIDE SEQUENCE</scope>
    <source>
        <strain evidence="4">RhyPub2mFocal</strain>
        <tissue evidence="4">Leaves</tissue>
    </source>
</reference>
<keyword evidence="5" id="KW-1185">Reference proteome</keyword>
<comment type="caution">
    <text evidence="4">The sequence shown here is derived from an EMBL/GenBank/DDBJ whole genome shotgun (WGS) entry which is preliminary data.</text>
</comment>
<feature type="region of interest" description="Disordered" evidence="1">
    <location>
        <begin position="1"/>
        <end position="40"/>
    </location>
</feature>
<dbReference type="Proteomes" id="UP001140206">
    <property type="component" value="Chromosome 5"/>
</dbReference>
<feature type="domain" description="F-box/LRR-repeat protein 15/At3g58940/PEG3-like LRR" evidence="3">
    <location>
        <begin position="212"/>
        <end position="271"/>
    </location>
</feature>
<evidence type="ECO:0000259" key="2">
    <source>
        <dbReference type="Pfam" id="PF00646"/>
    </source>
</evidence>
<evidence type="ECO:0000313" key="4">
    <source>
        <dbReference type="EMBL" id="KAJ4754807.1"/>
    </source>
</evidence>
<protein>
    <submittedName>
        <fullName evidence="4">RNI-like superfamily protein</fullName>
    </submittedName>
</protein>
<name>A0AAV8CGC6_9POAL</name>
<evidence type="ECO:0000313" key="5">
    <source>
        <dbReference type="Proteomes" id="UP001140206"/>
    </source>
</evidence>
<feature type="domain" description="F-box" evidence="2">
    <location>
        <begin position="41"/>
        <end position="82"/>
    </location>
</feature>
<organism evidence="4 5">
    <name type="scientific">Rhynchospora pubera</name>
    <dbReference type="NCBI Taxonomy" id="906938"/>
    <lineage>
        <taxon>Eukaryota</taxon>
        <taxon>Viridiplantae</taxon>
        <taxon>Streptophyta</taxon>
        <taxon>Embryophyta</taxon>
        <taxon>Tracheophyta</taxon>
        <taxon>Spermatophyta</taxon>
        <taxon>Magnoliopsida</taxon>
        <taxon>Liliopsida</taxon>
        <taxon>Poales</taxon>
        <taxon>Cyperaceae</taxon>
        <taxon>Cyperoideae</taxon>
        <taxon>Rhynchosporeae</taxon>
        <taxon>Rhynchospora</taxon>
    </lineage>
</organism>
<dbReference type="InterPro" id="IPR001810">
    <property type="entry name" value="F-box_dom"/>
</dbReference>
<dbReference type="InterPro" id="IPR055411">
    <property type="entry name" value="LRR_FXL15/At3g58940/PEG3-like"/>
</dbReference>
<evidence type="ECO:0000256" key="1">
    <source>
        <dbReference type="SAM" id="MobiDB-lite"/>
    </source>
</evidence>